<keyword evidence="17" id="KW-0548">Nucleotidyltransferase</keyword>
<comment type="function">
    <text evidence="4 14">Catalyzes ATP-dependent phosphorylation of adenosylcobinamide and addition of GMP to adenosylcobinamide phosphate.</text>
</comment>
<evidence type="ECO:0000256" key="6">
    <source>
        <dbReference type="ARBA" id="ARBA00005159"/>
    </source>
</evidence>
<sequence length="181" mass="19407">MRLPSLSLVIGGASSGKSAFAERLVHAAGLTKTYLATAQAFDDEMRRKIALHQARRSGQGWRVIEAPIKAAPVLAAMGREEIALVDCATLWLTNVMLAEMDWDKQATGLIGAMTESAAPVIVVTNEVGQGIVPETRLGRRFLTAQGLLNQRLAAEADLVVQIIAGLPQVLKGTLPEGEPRW</sequence>
<keyword evidence="12 14" id="KW-0067">ATP-binding</keyword>
<protein>
    <recommendedName>
        <fullName evidence="14">Bifunctional adenosylcobalamin biosynthesis protein</fullName>
        <ecNumber evidence="14">2.7.1.156</ecNumber>
        <ecNumber evidence="14">2.7.7.62</ecNumber>
    </recommendedName>
</protein>
<dbReference type="NCBIfam" id="NF004469">
    <property type="entry name" value="PRK05800.1"/>
    <property type="match status" value="1"/>
</dbReference>
<evidence type="ECO:0000256" key="5">
    <source>
        <dbReference type="ARBA" id="ARBA00004692"/>
    </source>
</evidence>
<comment type="pathway">
    <text evidence="6 14">Cofactor biosynthesis; adenosylcobalamin biosynthesis; adenosylcobalamin from cob(II)yrinate a,c-diamide: step 5/7.</text>
</comment>
<proteinExistence type="inferred from homology"/>
<keyword evidence="10 14" id="KW-0547">Nucleotide-binding</keyword>
<dbReference type="RefSeq" id="WP_121896406.1">
    <property type="nucleotide sequence ID" value="NZ_RCNT01000001.1"/>
</dbReference>
<feature type="active site" description="GMP-histidine intermediate" evidence="15">
    <location>
        <position position="52"/>
    </location>
</feature>
<dbReference type="GO" id="GO:0009236">
    <property type="term" value="P:cobalamin biosynthetic process"/>
    <property type="evidence" value="ECO:0007669"/>
    <property type="project" value="UniProtKB-UniRule"/>
</dbReference>
<evidence type="ECO:0000256" key="13">
    <source>
        <dbReference type="ARBA" id="ARBA00023134"/>
    </source>
</evidence>
<evidence type="ECO:0000256" key="8">
    <source>
        <dbReference type="ARBA" id="ARBA00022573"/>
    </source>
</evidence>
<gene>
    <name evidence="17" type="ORF">D9R08_02510</name>
</gene>
<evidence type="ECO:0000313" key="17">
    <source>
        <dbReference type="EMBL" id="RMA43816.1"/>
    </source>
</evidence>
<keyword evidence="9 14" id="KW-0808">Transferase</keyword>
<dbReference type="Proteomes" id="UP000281343">
    <property type="component" value="Unassembled WGS sequence"/>
</dbReference>
<dbReference type="UniPathway" id="UPA00148">
    <property type="reaction ID" value="UER00236"/>
</dbReference>
<dbReference type="CDD" id="cd00544">
    <property type="entry name" value="CobU"/>
    <property type="match status" value="1"/>
</dbReference>
<dbReference type="GO" id="GO:0008820">
    <property type="term" value="F:cobinamide phosphate guanylyltransferase activity"/>
    <property type="evidence" value="ECO:0007669"/>
    <property type="project" value="UniProtKB-UniRule"/>
</dbReference>
<comment type="catalytic activity">
    <reaction evidence="2 14">
        <text>adenosylcob(III)inamide phosphate + GTP + H(+) = adenosylcob(III)inamide-GDP + diphosphate</text>
        <dbReference type="Rhea" id="RHEA:22712"/>
        <dbReference type="ChEBI" id="CHEBI:15378"/>
        <dbReference type="ChEBI" id="CHEBI:33019"/>
        <dbReference type="ChEBI" id="CHEBI:37565"/>
        <dbReference type="ChEBI" id="CHEBI:58502"/>
        <dbReference type="ChEBI" id="CHEBI:60487"/>
        <dbReference type="EC" id="2.7.7.62"/>
    </reaction>
</comment>
<dbReference type="PIRSF" id="PIRSF006135">
    <property type="entry name" value="CobU"/>
    <property type="match status" value="1"/>
</dbReference>
<feature type="binding site" evidence="16">
    <location>
        <begin position="11"/>
        <end position="18"/>
    </location>
    <ligand>
        <name>GTP</name>
        <dbReference type="ChEBI" id="CHEBI:37565"/>
    </ligand>
</feature>
<comment type="similarity">
    <text evidence="7 14">Belongs to the CobU/CobP family.</text>
</comment>
<evidence type="ECO:0000256" key="4">
    <source>
        <dbReference type="ARBA" id="ARBA00003889"/>
    </source>
</evidence>
<reference evidence="17 18" key="1">
    <citation type="submission" date="2018-10" db="EMBL/GenBank/DDBJ databases">
        <authorList>
            <person name="Jung H.S."/>
            <person name="Jeon C.O."/>
        </authorList>
    </citation>
    <scope>NUCLEOTIDE SEQUENCE [LARGE SCALE GENOMIC DNA]</scope>
    <source>
        <strain evidence="17 18">MA-7-27</strain>
    </source>
</reference>
<name>A0A3L9YCR6_9RHOB</name>
<dbReference type="GO" id="GO:0043752">
    <property type="term" value="F:adenosylcobinamide kinase activity"/>
    <property type="evidence" value="ECO:0007669"/>
    <property type="project" value="UniProtKB-EC"/>
</dbReference>
<dbReference type="Gene3D" id="3.40.50.300">
    <property type="entry name" value="P-loop containing nucleotide triphosphate hydrolases"/>
    <property type="match status" value="1"/>
</dbReference>
<evidence type="ECO:0000313" key="18">
    <source>
        <dbReference type="Proteomes" id="UP000281343"/>
    </source>
</evidence>
<evidence type="ECO:0000256" key="10">
    <source>
        <dbReference type="ARBA" id="ARBA00022741"/>
    </source>
</evidence>
<evidence type="ECO:0000256" key="14">
    <source>
        <dbReference type="PIRNR" id="PIRNR006135"/>
    </source>
</evidence>
<dbReference type="Pfam" id="PF02283">
    <property type="entry name" value="CobU"/>
    <property type="match status" value="1"/>
</dbReference>
<dbReference type="PANTHER" id="PTHR34848:SF1">
    <property type="entry name" value="BIFUNCTIONAL ADENOSYLCOBALAMIN BIOSYNTHESIS PROTEIN COBU"/>
    <property type="match status" value="1"/>
</dbReference>
<evidence type="ECO:0000256" key="16">
    <source>
        <dbReference type="PIRSR" id="PIRSR006135-2"/>
    </source>
</evidence>
<keyword evidence="13 14" id="KW-0342">GTP-binding</keyword>
<organism evidence="17 18">
    <name type="scientific">Rhodophyticola porphyridii</name>
    <dbReference type="NCBI Taxonomy" id="1852017"/>
    <lineage>
        <taxon>Bacteria</taxon>
        <taxon>Pseudomonadati</taxon>
        <taxon>Pseudomonadota</taxon>
        <taxon>Alphaproteobacteria</taxon>
        <taxon>Rhodobacterales</taxon>
        <taxon>Roseobacteraceae</taxon>
        <taxon>Rhodophyticola</taxon>
    </lineage>
</organism>
<evidence type="ECO:0000256" key="12">
    <source>
        <dbReference type="ARBA" id="ARBA00022840"/>
    </source>
</evidence>
<dbReference type="AlphaFoldDB" id="A0A3L9YCR6"/>
<comment type="catalytic activity">
    <reaction evidence="3">
        <text>adenosylcob(III)inamide + GTP = adenosylcob(III)inamide phosphate + GDP + H(+)</text>
        <dbReference type="Rhea" id="RHEA:15765"/>
        <dbReference type="ChEBI" id="CHEBI:2480"/>
        <dbReference type="ChEBI" id="CHEBI:15378"/>
        <dbReference type="ChEBI" id="CHEBI:37565"/>
        <dbReference type="ChEBI" id="CHEBI:58189"/>
        <dbReference type="ChEBI" id="CHEBI:58502"/>
        <dbReference type="EC" id="2.7.1.156"/>
    </reaction>
</comment>
<feature type="binding site" evidence="16">
    <location>
        <begin position="36"/>
        <end position="38"/>
    </location>
    <ligand>
        <name>GTP</name>
        <dbReference type="ChEBI" id="CHEBI:37565"/>
    </ligand>
</feature>
<dbReference type="OrthoDB" id="9788370at2"/>
<comment type="caution">
    <text evidence="17">The sequence shown here is derived from an EMBL/GenBank/DDBJ whole genome shotgun (WGS) entry which is preliminary data.</text>
</comment>
<dbReference type="EC" id="2.7.7.62" evidence="14"/>
<evidence type="ECO:0000256" key="1">
    <source>
        <dbReference type="ARBA" id="ARBA00000312"/>
    </source>
</evidence>
<dbReference type="EMBL" id="RCNT01000001">
    <property type="protein sequence ID" value="RMA43816.1"/>
    <property type="molecule type" value="Genomic_DNA"/>
</dbReference>
<evidence type="ECO:0000256" key="3">
    <source>
        <dbReference type="ARBA" id="ARBA00001522"/>
    </source>
</evidence>
<dbReference type="PANTHER" id="PTHR34848">
    <property type="match status" value="1"/>
</dbReference>
<keyword evidence="11 14" id="KW-0418">Kinase</keyword>
<comment type="catalytic activity">
    <reaction evidence="1 14">
        <text>adenosylcob(III)inamide + ATP = adenosylcob(III)inamide phosphate + ADP + H(+)</text>
        <dbReference type="Rhea" id="RHEA:15769"/>
        <dbReference type="ChEBI" id="CHEBI:2480"/>
        <dbReference type="ChEBI" id="CHEBI:15378"/>
        <dbReference type="ChEBI" id="CHEBI:30616"/>
        <dbReference type="ChEBI" id="CHEBI:58502"/>
        <dbReference type="ChEBI" id="CHEBI:456216"/>
        <dbReference type="EC" id="2.7.1.156"/>
    </reaction>
</comment>
<evidence type="ECO:0000256" key="11">
    <source>
        <dbReference type="ARBA" id="ARBA00022777"/>
    </source>
</evidence>
<evidence type="ECO:0000256" key="7">
    <source>
        <dbReference type="ARBA" id="ARBA00007490"/>
    </source>
</evidence>
<dbReference type="InterPro" id="IPR027417">
    <property type="entry name" value="P-loop_NTPase"/>
</dbReference>
<feature type="binding site" evidence="16">
    <location>
        <position position="86"/>
    </location>
    <ligand>
        <name>GTP</name>
        <dbReference type="ChEBI" id="CHEBI:37565"/>
    </ligand>
</feature>
<evidence type="ECO:0000256" key="15">
    <source>
        <dbReference type="PIRSR" id="PIRSR006135-1"/>
    </source>
</evidence>
<comment type="pathway">
    <text evidence="5 14">Cofactor biosynthesis; adenosylcobalamin biosynthesis; adenosylcobalamin from cob(II)yrinate a,c-diamide: step 6/7.</text>
</comment>
<dbReference type="InterPro" id="IPR003203">
    <property type="entry name" value="CobU/CobP"/>
</dbReference>
<evidence type="ECO:0000256" key="9">
    <source>
        <dbReference type="ARBA" id="ARBA00022679"/>
    </source>
</evidence>
<accession>A0A3L9YCR6</accession>
<dbReference type="SUPFAM" id="SSF52540">
    <property type="entry name" value="P-loop containing nucleoside triphosphate hydrolases"/>
    <property type="match status" value="1"/>
</dbReference>
<dbReference type="GO" id="GO:0005525">
    <property type="term" value="F:GTP binding"/>
    <property type="evidence" value="ECO:0007669"/>
    <property type="project" value="UniProtKB-UniRule"/>
</dbReference>
<keyword evidence="8 14" id="KW-0169">Cobalamin biosynthesis</keyword>
<feature type="binding site" evidence="16">
    <location>
        <position position="65"/>
    </location>
    <ligand>
        <name>GTP</name>
        <dbReference type="ChEBI" id="CHEBI:37565"/>
    </ligand>
</feature>
<keyword evidence="18" id="KW-1185">Reference proteome</keyword>
<evidence type="ECO:0000256" key="2">
    <source>
        <dbReference type="ARBA" id="ARBA00000711"/>
    </source>
</evidence>
<dbReference type="GO" id="GO:0005524">
    <property type="term" value="F:ATP binding"/>
    <property type="evidence" value="ECO:0007669"/>
    <property type="project" value="UniProtKB-UniRule"/>
</dbReference>
<dbReference type="EC" id="2.7.1.156" evidence="14"/>